<sequence length="659" mass="74147">MGANMWADNETSQDLLGFRVHADLIRSVITNPNLLPVTLGIFGDWGSGKTSIMKMLEHDLNPDNYSEGSPERDKYEKIAVLYVNGWLFEGYDDAKSALLSSILLQLGEHKRFGPKVKERVAHLLKSVNWMRVAKFGVKEIGLPALAAYVTGGASLVPSLANLGKNVLKTLVPTQDKEGEDEHKGSEKAANPETDWEGLIREDKSEASAMDVRTFRSDFEKLLKDTNIESLVVLIDDLDRCSNERIIENLEAIKLFLNVERTAFIVGADPRIVRHAIEVRYAQMKFKDENSSEAEERLVTDYLEKLIQVPYRLPKLSPAEVETYMVLLFCSRDIDDEALLERVYKACDNQRTANRYSVFGYAAVKEALGEAQIPTTLSESLTLSSNIAPLITEGLKGNPRQVKRFLNAFFLRKELAKVARLNSIRDDVLVKLMVLEYGHPKQFLDLYEWQSKQEGRAEQIELLESHLAKSGGSSDREEQPQNIDAQWLTPFMRRWLVMEPLLGEIDLRDYYWVARDKLSTTLSGLSMVPPLVRTMLEDLISANPGRMSRAFSEVPKLNPEELAILLDLINKHIARKPDQKVGYDALRGLIERDIAASAEILRRSLSEVPPDAIPPAVGNDLIALLKTKPELVGRFESVMTQLKSTDTRIGRALSASQKRG</sequence>
<organism evidence="3 4">
    <name type="scientific">Alicyclobacillus dauci</name>
    <dbReference type="NCBI Taxonomy" id="1475485"/>
    <lineage>
        <taxon>Bacteria</taxon>
        <taxon>Bacillati</taxon>
        <taxon>Bacillota</taxon>
        <taxon>Bacilli</taxon>
        <taxon>Bacillales</taxon>
        <taxon>Alicyclobacillaceae</taxon>
        <taxon>Alicyclobacillus</taxon>
    </lineage>
</organism>
<dbReference type="PANTHER" id="PTHR22674:SF6">
    <property type="entry name" value="NTPASE KAP FAMILY P-LOOP DOMAIN-CONTAINING PROTEIN 1"/>
    <property type="match status" value="1"/>
</dbReference>
<dbReference type="EMBL" id="CP104064">
    <property type="protein sequence ID" value="WAH37046.1"/>
    <property type="molecule type" value="Genomic_DNA"/>
</dbReference>
<dbReference type="RefSeq" id="WP_268044480.1">
    <property type="nucleotide sequence ID" value="NZ_CP104064.1"/>
</dbReference>
<evidence type="ECO:0000313" key="3">
    <source>
        <dbReference type="EMBL" id="WAH37046.1"/>
    </source>
</evidence>
<dbReference type="SUPFAM" id="SSF52540">
    <property type="entry name" value="P-loop containing nucleoside triphosphate hydrolases"/>
    <property type="match status" value="1"/>
</dbReference>
<feature type="domain" description="KAP NTPase" evidence="2">
    <location>
        <begin position="22"/>
        <end position="413"/>
    </location>
</feature>
<dbReference type="InterPro" id="IPR027417">
    <property type="entry name" value="P-loop_NTPase"/>
</dbReference>
<proteinExistence type="predicted"/>
<keyword evidence="4" id="KW-1185">Reference proteome</keyword>
<feature type="region of interest" description="Disordered" evidence="1">
    <location>
        <begin position="174"/>
        <end position="197"/>
    </location>
</feature>
<dbReference type="Pfam" id="PF07693">
    <property type="entry name" value="KAP_NTPase"/>
    <property type="match status" value="1"/>
</dbReference>
<protein>
    <submittedName>
        <fullName evidence="3">KAP family NTPase</fullName>
    </submittedName>
</protein>
<dbReference type="InterPro" id="IPR052754">
    <property type="entry name" value="NTPase_KAP_P-loop"/>
</dbReference>
<evidence type="ECO:0000256" key="1">
    <source>
        <dbReference type="SAM" id="MobiDB-lite"/>
    </source>
</evidence>
<accession>A0ABY6Z4C7</accession>
<evidence type="ECO:0000259" key="2">
    <source>
        <dbReference type="Pfam" id="PF07693"/>
    </source>
</evidence>
<dbReference type="PANTHER" id="PTHR22674">
    <property type="entry name" value="NTPASE, KAP FAMILY P-LOOP DOMAIN-CONTAINING 1"/>
    <property type="match status" value="1"/>
</dbReference>
<evidence type="ECO:0000313" key="4">
    <source>
        <dbReference type="Proteomes" id="UP001164803"/>
    </source>
</evidence>
<dbReference type="Gene3D" id="3.40.50.300">
    <property type="entry name" value="P-loop containing nucleotide triphosphate hydrolases"/>
    <property type="match status" value="1"/>
</dbReference>
<feature type="compositionally biased region" description="Basic and acidic residues" evidence="1">
    <location>
        <begin position="174"/>
        <end position="186"/>
    </location>
</feature>
<gene>
    <name evidence="3" type="ORF">NZD86_00230</name>
</gene>
<dbReference type="InterPro" id="IPR011646">
    <property type="entry name" value="KAP_P-loop"/>
</dbReference>
<name>A0ABY6Z4C7_9BACL</name>
<reference evidence="3" key="1">
    <citation type="submission" date="2022-08" db="EMBL/GenBank/DDBJ databases">
        <title>Alicyclobacillus dauci DSM2870, complete genome.</title>
        <authorList>
            <person name="Wang Q."/>
            <person name="Cai R."/>
            <person name="Wang Z."/>
        </authorList>
    </citation>
    <scope>NUCLEOTIDE SEQUENCE</scope>
    <source>
        <strain evidence="3">DSM 28700</strain>
    </source>
</reference>
<dbReference type="Proteomes" id="UP001164803">
    <property type="component" value="Chromosome"/>
</dbReference>